<dbReference type="Proteomes" id="UP000237640">
    <property type="component" value="Unassembled WGS sequence"/>
</dbReference>
<name>A0A2T0MHP3_9FLAO</name>
<dbReference type="Pfam" id="PF08450">
    <property type="entry name" value="SGL"/>
    <property type="match status" value="1"/>
</dbReference>
<dbReference type="RefSeq" id="WP_106143993.1">
    <property type="nucleotide sequence ID" value="NZ_PVYX01000001.1"/>
</dbReference>
<comment type="caution">
    <text evidence="3">The sequence shown here is derived from an EMBL/GenBank/DDBJ whole genome shotgun (WGS) entry which is preliminary data.</text>
</comment>
<dbReference type="OrthoDB" id="8584394at2"/>
<evidence type="ECO:0000313" key="4">
    <source>
        <dbReference type="Proteomes" id="UP000237640"/>
    </source>
</evidence>
<keyword evidence="1" id="KW-0732">Signal</keyword>
<reference evidence="3 4" key="1">
    <citation type="submission" date="2018-03" db="EMBL/GenBank/DDBJ databases">
        <title>Genomic Encyclopedia of Archaeal and Bacterial Type Strains, Phase II (KMG-II): from individual species to whole genera.</title>
        <authorList>
            <person name="Goeker M."/>
        </authorList>
    </citation>
    <scope>NUCLEOTIDE SEQUENCE [LARGE SCALE GENOMIC DNA]</scope>
    <source>
        <strain evidence="3 4">DSM 25027</strain>
    </source>
</reference>
<dbReference type="Gene3D" id="2.120.10.30">
    <property type="entry name" value="TolB, C-terminal domain"/>
    <property type="match status" value="1"/>
</dbReference>
<proteinExistence type="predicted"/>
<dbReference type="InterPro" id="IPR013658">
    <property type="entry name" value="SGL"/>
</dbReference>
<keyword evidence="4" id="KW-1185">Reference proteome</keyword>
<gene>
    <name evidence="3" type="ORF">CLV81_1076</name>
</gene>
<evidence type="ECO:0000259" key="2">
    <source>
        <dbReference type="Pfam" id="PF08450"/>
    </source>
</evidence>
<feature type="chain" id="PRO_5015656011" evidence="1">
    <location>
        <begin position="18"/>
        <end position="311"/>
    </location>
</feature>
<sequence>MRLFLWTFLLMTCLVSAQPYQKTITLSFEKDLIPEGIAVDSKSGKLFINSLKHNKIVQSNLDGENATSFIQSNEHGYLSGFGMTIKRDILYALGNTLTKENNKSILILLDIISGDLIKSYTLNNSKFIYLNDIAIDHNGKVFISDSESENIYTINESKNSLEVFYSNEAIKHTNGITISNDNRYLYFATYTSGIRILDIASQTLINEPNNHKGIDGMKFYKNSLIAIVNSRRDISENGIYQYYLNDEKTEIITHEKLMDFENPTDIPTTFDLVEDKIYFLSDSQMDMLNQQTNMIIDPSKLKNYKLIVHKL</sequence>
<feature type="signal peptide" evidence="1">
    <location>
        <begin position="1"/>
        <end position="17"/>
    </location>
</feature>
<dbReference type="InterPro" id="IPR011042">
    <property type="entry name" value="6-blade_b-propeller_TolB-like"/>
</dbReference>
<protein>
    <submittedName>
        <fullName evidence="3">SMP-30/gluconolaconase/LRE-like protein</fullName>
    </submittedName>
</protein>
<feature type="domain" description="SMP-30/Gluconolactonase/LRE-like region" evidence="2">
    <location>
        <begin position="34"/>
        <end position="199"/>
    </location>
</feature>
<dbReference type="AlphaFoldDB" id="A0A2T0MHP3"/>
<evidence type="ECO:0000256" key="1">
    <source>
        <dbReference type="SAM" id="SignalP"/>
    </source>
</evidence>
<organism evidence="3 4">
    <name type="scientific">Flagellimonas meridianipacifica</name>
    <dbReference type="NCBI Taxonomy" id="1080225"/>
    <lineage>
        <taxon>Bacteria</taxon>
        <taxon>Pseudomonadati</taxon>
        <taxon>Bacteroidota</taxon>
        <taxon>Flavobacteriia</taxon>
        <taxon>Flavobacteriales</taxon>
        <taxon>Flavobacteriaceae</taxon>
        <taxon>Flagellimonas</taxon>
    </lineage>
</organism>
<dbReference type="SUPFAM" id="SSF63829">
    <property type="entry name" value="Calcium-dependent phosphotriesterase"/>
    <property type="match status" value="1"/>
</dbReference>
<evidence type="ECO:0000313" key="3">
    <source>
        <dbReference type="EMBL" id="PRX57075.1"/>
    </source>
</evidence>
<dbReference type="EMBL" id="PVYX01000001">
    <property type="protein sequence ID" value="PRX57075.1"/>
    <property type="molecule type" value="Genomic_DNA"/>
</dbReference>
<accession>A0A2T0MHP3</accession>